<protein>
    <submittedName>
        <fullName evidence="3">Tripartite tricarboxylate transporter substrate binding protein</fullName>
    </submittedName>
</protein>
<name>A0A420K9T0_9BURK</name>
<dbReference type="Proteomes" id="UP000216225">
    <property type="component" value="Unassembled WGS sequence"/>
</dbReference>
<dbReference type="Gene3D" id="3.40.190.150">
    <property type="entry name" value="Bordetella uptake gene, domain 1"/>
    <property type="match status" value="1"/>
</dbReference>
<comment type="caution">
    <text evidence="3">The sequence shown here is derived from an EMBL/GenBank/DDBJ whole genome shotgun (WGS) entry which is preliminary data.</text>
</comment>
<keyword evidence="2" id="KW-0732">Signal</keyword>
<dbReference type="AlphaFoldDB" id="A0A420K9T0"/>
<reference evidence="3 4" key="1">
    <citation type="submission" date="2018-09" db="EMBL/GenBank/DDBJ databases">
        <title>Genome comparison of Alicycliphilus sp. BQ1, a polyurethanolytic bacterium, with its closest phylogenetic relatives Alicycliphilus denitrificans BC and K601, unable to attack polyurethane.</title>
        <authorList>
            <person name="Loza-Tavera H."/>
            <person name="Lozano L."/>
            <person name="Cevallos M."/>
            <person name="Maya-Lucas O."/>
            <person name="Garcia-Mena J."/>
            <person name="Hernandez J."/>
        </authorList>
    </citation>
    <scope>NUCLEOTIDE SEQUENCE [LARGE SCALE GENOMIC DNA]</scope>
    <source>
        <strain evidence="3 4">BQ1</strain>
    </source>
</reference>
<dbReference type="EMBL" id="NKDB02000003">
    <property type="protein sequence ID" value="RKJ95502.1"/>
    <property type="molecule type" value="Genomic_DNA"/>
</dbReference>
<dbReference type="RefSeq" id="WP_094439466.1">
    <property type="nucleotide sequence ID" value="NZ_NKDB02000003.1"/>
</dbReference>
<dbReference type="SUPFAM" id="SSF53850">
    <property type="entry name" value="Periplasmic binding protein-like II"/>
    <property type="match status" value="1"/>
</dbReference>
<dbReference type="PANTHER" id="PTHR42928">
    <property type="entry name" value="TRICARBOXYLATE-BINDING PROTEIN"/>
    <property type="match status" value="1"/>
</dbReference>
<dbReference type="PANTHER" id="PTHR42928:SF5">
    <property type="entry name" value="BLR1237 PROTEIN"/>
    <property type="match status" value="1"/>
</dbReference>
<evidence type="ECO:0000256" key="2">
    <source>
        <dbReference type="SAM" id="SignalP"/>
    </source>
</evidence>
<dbReference type="CDD" id="cd13578">
    <property type="entry name" value="PBP2_Bug27"/>
    <property type="match status" value="1"/>
</dbReference>
<organism evidence="3 4">
    <name type="scientific">Alicycliphilus denitrificans</name>
    <dbReference type="NCBI Taxonomy" id="179636"/>
    <lineage>
        <taxon>Bacteria</taxon>
        <taxon>Pseudomonadati</taxon>
        <taxon>Pseudomonadota</taxon>
        <taxon>Betaproteobacteria</taxon>
        <taxon>Burkholderiales</taxon>
        <taxon>Comamonadaceae</taxon>
        <taxon>Alicycliphilus</taxon>
    </lineage>
</organism>
<evidence type="ECO:0000313" key="3">
    <source>
        <dbReference type="EMBL" id="RKJ95502.1"/>
    </source>
</evidence>
<accession>A0A420K9T0</accession>
<dbReference type="Pfam" id="PF03401">
    <property type="entry name" value="TctC"/>
    <property type="match status" value="1"/>
</dbReference>
<dbReference type="InterPro" id="IPR042100">
    <property type="entry name" value="Bug_dom1"/>
</dbReference>
<sequence length="322" mass="33449">MKKFVRSIVAFLCFAGLLAQHAAAAYPVRPISVVVGFSAGGPADVVARTVAPALGAALGAAIVIENRPGADGTIAAAQVARAQADGYTLLLAPSTHAINASLYKKLPYDPIKGFASIALIGDSPNIIAIHPSVPARNLEEFVSYAKRGDSRLNYASTSSVTELATELLNRTAGIRMTKIPYKGAGQAMPALLSGEVHVMVSSMLTLMPQVSAGRVRPLAVTSLKRAEIAPNIPTVAEAGLPGYSASTWYGLFAPAGVPQDVVQRLADAMETVLKDKDVQAKLAAQGLSMVPEVNSPATFGAYVQTEAQKWQSVVQAAGISAD</sequence>
<evidence type="ECO:0000313" key="4">
    <source>
        <dbReference type="Proteomes" id="UP000216225"/>
    </source>
</evidence>
<feature type="chain" id="PRO_5019369135" evidence="2">
    <location>
        <begin position="25"/>
        <end position="322"/>
    </location>
</feature>
<dbReference type="InterPro" id="IPR005064">
    <property type="entry name" value="BUG"/>
</dbReference>
<evidence type="ECO:0000256" key="1">
    <source>
        <dbReference type="ARBA" id="ARBA00006987"/>
    </source>
</evidence>
<dbReference type="PIRSF" id="PIRSF017082">
    <property type="entry name" value="YflP"/>
    <property type="match status" value="1"/>
</dbReference>
<comment type="similarity">
    <text evidence="1">Belongs to the UPF0065 (bug) family.</text>
</comment>
<dbReference type="Gene3D" id="3.40.190.10">
    <property type="entry name" value="Periplasmic binding protein-like II"/>
    <property type="match status" value="1"/>
</dbReference>
<proteinExistence type="inferred from homology"/>
<feature type="signal peptide" evidence="2">
    <location>
        <begin position="1"/>
        <end position="24"/>
    </location>
</feature>
<gene>
    <name evidence="3" type="ORF">CE154_016325</name>
</gene>